<dbReference type="InterPro" id="IPR000408">
    <property type="entry name" value="Reg_chr_condens"/>
</dbReference>
<organism evidence="6 7">
    <name type="scientific">Xanthoceras sorbifolium</name>
    <dbReference type="NCBI Taxonomy" id="99658"/>
    <lineage>
        <taxon>Eukaryota</taxon>
        <taxon>Viridiplantae</taxon>
        <taxon>Streptophyta</taxon>
        <taxon>Embryophyta</taxon>
        <taxon>Tracheophyta</taxon>
        <taxon>Spermatophyta</taxon>
        <taxon>Magnoliopsida</taxon>
        <taxon>eudicotyledons</taxon>
        <taxon>Gunneridae</taxon>
        <taxon>Pentapetalae</taxon>
        <taxon>rosids</taxon>
        <taxon>malvids</taxon>
        <taxon>Sapindales</taxon>
        <taxon>Sapindaceae</taxon>
        <taxon>Xanthoceroideae</taxon>
        <taxon>Xanthoceras</taxon>
    </lineage>
</organism>
<dbReference type="PRINTS" id="PR00633">
    <property type="entry name" value="RCCNDNSATION"/>
</dbReference>
<dbReference type="EMBL" id="JAFEMO010000005">
    <property type="protein sequence ID" value="KAH7570165.1"/>
    <property type="molecule type" value="Genomic_DNA"/>
</dbReference>
<keyword evidence="7" id="KW-1185">Reference proteome</keyword>
<evidence type="ECO:0000256" key="3">
    <source>
        <dbReference type="PROSITE-ProRule" id="PRU00235"/>
    </source>
</evidence>
<keyword evidence="1" id="KW-0677">Repeat</keyword>
<dbReference type="InterPro" id="IPR012677">
    <property type="entry name" value="Nucleotide-bd_a/b_plait_sf"/>
</dbReference>
<evidence type="ECO:0000256" key="2">
    <source>
        <dbReference type="PROSITE-ProRule" id="PRU00176"/>
    </source>
</evidence>
<feature type="repeat" description="RCC1" evidence="3">
    <location>
        <begin position="231"/>
        <end position="282"/>
    </location>
</feature>
<evidence type="ECO:0000313" key="7">
    <source>
        <dbReference type="Proteomes" id="UP000827721"/>
    </source>
</evidence>
<accession>A0ABQ8I0N9</accession>
<dbReference type="CDD" id="cd00590">
    <property type="entry name" value="RRM_SF"/>
    <property type="match status" value="1"/>
</dbReference>
<keyword evidence="2" id="KW-0694">RNA-binding</keyword>
<dbReference type="InterPro" id="IPR058923">
    <property type="entry name" value="RCC1-like_dom"/>
</dbReference>
<feature type="repeat" description="RCC1" evidence="3">
    <location>
        <begin position="545"/>
        <end position="600"/>
    </location>
</feature>
<dbReference type="InterPro" id="IPR035979">
    <property type="entry name" value="RBD_domain_sf"/>
</dbReference>
<dbReference type="PROSITE" id="PS50012">
    <property type="entry name" value="RCC1_3"/>
    <property type="match status" value="5"/>
</dbReference>
<sequence length="608" mass="64929">MWWKSQNTCAGLLEVTQFAHSISLDLDSARSLDKLVDFQIPIQRTDPHEKPCKMSRKRDKPYPSRHVPISAPKRRRPLPPPPPEINDNDKPAAKPTPPPAVVVMGLPPNCSVLDLKSRFEIYGAISRIRIDRNGVGYISYRTKDSAEAAIVAALDPSFGITVDSQKVQVLWATDPLAQWKKAVGVGSGKDSGGSSSKLLRAEVPLSRHGRGNKLASAIVNPKISSDGSSAIEVWSWGAGTEGQLGTGSLEDEYSPQLLQLDILSSVSALACGGAHVLALSSGGKAFSWGRGNSGQLGHGDMVNSLYPKPITFFDGHSLTHVSAGWSHSGFVSGCLYTCGDGSFGQLGHGDYRSHCSPVKVSYFINKNVEQIACGMRHSLVLLKDSLGNQVYGFGSGKRGQLGISTERIKSVSIPQVINGFEDVEIVDISANGDHSAALSADGHLYTWGKGFNSTPDVHCPQCLPSSSRFTKAVLGWNHALVLTGDGEVLMLGGSHHGLLSDPEKMSPAKRLSENANEAALERVAARDGVKVVQIATGAEHSALDGTIMTWGWGEHGQLGLGDARDKTYPQAVTLGDNVKNRDTKFQVYCGSGFTYAIGMHGSCVPSRS</sequence>
<feature type="region of interest" description="Disordered" evidence="4">
    <location>
        <begin position="46"/>
        <end position="98"/>
    </location>
</feature>
<dbReference type="PANTHER" id="PTHR22870:SF466">
    <property type="entry name" value="ANKYRIN REPEAT-CONTAINING PROTEIN"/>
    <property type="match status" value="1"/>
</dbReference>
<dbReference type="Pfam" id="PF00076">
    <property type="entry name" value="RRM_1"/>
    <property type="match status" value="1"/>
</dbReference>
<dbReference type="PROSITE" id="PS50102">
    <property type="entry name" value="RRM"/>
    <property type="match status" value="1"/>
</dbReference>
<feature type="repeat" description="RCC1" evidence="3">
    <location>
        <begin position="388"/>
        <end position="441"/>
    </location>
</feature>
<comment type="caution">
    <text evidence="6">The sequence shown here is derived from an EMBL/GenBank/DDBJ whole genome shotgun (WGS) entry which is preliminary data.</text>
</comment>
<protein>
    <recommendedName>
        <fullName evidence="5">RRM domain-containing protein</fullName>
    </recommendedName>
</protein>
<dbReference type="PROSITE" id="PS00626">
    <property type="entry name" value="RCC1_2"/>
    <property type="match status" value="1"/>
</dbReference>
<dbReference type="Pfam" id="PF25390">
    <property type="entry name" value="WD40_RLD"/>
    <property type="match status" value="1"/>
</dbReference>
<dbReference type="Gene3D" id="2.130.10.30">
    <property type="entry name" value="Regulator of chromosome condensation 1/beta-lactamase-inhibitor protein II"/>
    <property type="match status" value="2"/>
</dbReference>
<dbReference type="SUPFAM" id="SSF54928">
    <property type="entry name" value="RNA-binding domain, RBD"/>
    <property type="match status" value="1"/>
</dbReference>
<evidence type="ECO:0000256" key="4">
    <source>
        <dbReference type="SAM" id="MobiDB-lite"/>
    </source>
</evidence>
<dbReference type="Gene3D" id="3.30.70.330">
    <property type="match status" value="1"/>
</dbReference>
<feature type="repeat" description="RCC1" evidence="3">
    <location>
        <begin position="333"/>
        <end position="384"/>
    </location>
</feature>
<dbReference type="InterPro" id="IPR009091">
    <property type="entry name" value="RCC1/BLIP-II"/>
</dbReference>
<evidence type="ECO:0000256" key="1">
    <source>
        <dbReference type="ARBA" id="ARBA00022737"/>
    </source>
</evidence>
<feature type="domain" description="RRM" evidence="5">
    <location>
        <begin position="99"/>
        <end position="174"/>
    </location>
</feature>
<gene>
    <name evidence="6" type="ORF">JRO89_XS05G0061100</name>
</gene>
<dbReference type="SUPFAM" id="SSF50985">
    <property type="entry name" value="RCC1/BLIP-II"/>
    <property type="match status" value="1"/>
</dbReference>
<dbReference type="SMART" id="SM00360">
    <property type="entry name" value="RRM"/>
    <property type="match status" value="1"/>
</dbReference>
<proteinExistence type="predicted"/>
<reference evidence="6 7" key="1">
    <citation type="submission" date="2021-02" db="EMBL/GenBank/DDBJ databases">
        <title>Plant Genome Project.</title>
        <authorList>
            <person name="Zhang R.-G."/>
        </authorList>
    </citation>
    <scope>NUCLEOTIDE SEQUENCE [LARGE SCALE GENOMIC DNA]</scope>
    <source>
        <tissue evidence="6">Leaves</tissue>
    </source>
</reference>
<name>A0ABQ8I0N9_9ROSI</name>
<dbReference type="InterPro" id="IPR051210">
    <property type="entry name" value="Ub_ligase/GEF_domain"/>
</dbReference>
<evidence type="ECO:0000259" key="5">
    <source>
        <dbReference type="PROSITE" id="PS50102"/>
    </source>
</evidence>
<evidence type="ECO:0000313" key="6">
    <source>
        <dbReference type="EMBL" id="KAH7570165.1"/>
    </source>
</evidence>
<dbReference type="PANTHER" id="PTHR22870">
    <property type="entry name" value="REGULATOR OF CHROMOSOME CONDENSATION"/>
    <property type="match status" value="1"/>
</dbReference>
<dbReference type="InterPro" id="IPR000504">
    <property type="entry name" value="RRM_dom"/>
</dbReference>
<feature type="repeat" description="RCC1" evidence="3">
    <location>
        <begin position="283"/>
        <end position="334"/>
    </location>
</feature>
<dbReference type="Proteomes" id="UP000827721">
    <property type="component" value="Unassembled WGS sequence"/>
</dbReference>